<dbReference type="SMART" id="SM00965">
    <property type="entry name" value="STN"/>
    <property type="match status" value="1"/>
</dbReference>
<keyword evidence="4 7" id="KW-0812">Transmembrane</keyword>
<keyword evidence="5 7" id="KW-0472">Membrane</keyword>
<evidence type="ECO:0000259" key="8">
    <source>
        <dbReference type="SMART" id="SM00965"/>
    </source>
</evidence>
<proteinExistence type="inferred from homology"/>
<comment type="subcellular location">
    <subcellularLocation>
        <location evidence="1 7">Cell outer membrane</location>
        <topology evidence="1 7">Multi-pass membrane protein</topology>
    </subcellularLocation>
</comment>
<dbReference type="InterPro" id="IPR012910">
    <property type="entry name" value="Plug_dom"/>
</dbReference>
<dbReference type="AlphaFoldDB" id="A0A413IK50"/>
<dbReference type="InterPro" id="IPR023997">
    <property type="entry name" value="TonB-dep_OMP_SusC/RagA_CS"/>
</dbReference>
<dbReference type="OrthoDB" id="1094922at2"/>
<evidence type="ECO:0000256" key="5">
    <source>
        <dbReference type="ARBA" id="ARBA00023136"/>
    </source>
</evidence>
<dbReference type="NCBIfam" id="TIGR04056">
    <property type="entry name" value="OMP_RagA_SusC"/>
    <property type="match status" value="1"/>
</dbReference>
<evidence type="ECO:0000313" key="9">
    <source>
        <dbReference type="EMBL" id="RGY14092.1"/>
    </source>
</evidence>
<dbReference type="GO" id="GO:0009279">
    <property type="term" value="C:cell outer membrane"/>
    <property type="evidence" value="ECO:0007669"/>
    <property type="project" value="UniProtKB-SubCell"/>
</dbReference>
<keyword evidence="2 7" id="KW-0813">Transport</keyword>
<dbReference type="Pfam" id="PF13715">
    <property type="entry name" value="CarbopepD_reg_2"/>
    <property type="match status" value="1"/>
</dbReference>
<dbReference type="Pfam" id="PF07660">
    <property type="entry name" value="STN"/>
    <property type="match status" value="1"/>
</dbReference>
<dbReference type="SUPFAM" id="SSF49464">
    <property type="entry name" value="Carboxypeptidase regulatory domain-like"/>
    <property type="match status" value="1"/>
</dbReference>
<evidence type="ECO:0000256" key="2">
    <source>
        <dbReference type="ARBA" id="ARBA00022448"/>
    </source>
</evidence>
<evidence type="ECO:0000256" key="7">
    <source>
        <dbReference type="PROSITE-ProRule" id="PRU01360"/>
    </source>
</evidence>
<evidence type="ECO:0000256" key="6">
    <source>
        <dbReference type="ARBA" id="ARBA00023237"/>
    </source>
</evidence>
<sequence length="1228" mass="139880">MQKNRQIRFLRNRILKKVINVMKLTFFLLLVSFMQVSATLHSQNAKVSIQVKECLIEQVFEMIEQQSNYVFVYNHEQISKMGRITGNFKDVEVSQVLNACLKGTGLYYELVNNTIIVHFQQVEKKSVLLKGRVTDRDSVPLPGVTVRMKGTTVGTATDVQGNFELLVPEETSSSVLIFTFIGMKQAEVTLKKGVFAHVILEEEVATLEEVVSYGYYNVDKRHMTSSVTSLKAEDIMMPGVSTIDQMLEGHVPGMIFMQNSGQVGASPKLKIRGTTTLLGNQAPLWVVDGVILTDPVNVDPTTINDLDFVNLLGNAISGLNPDDIDQIDVLKDASATAIYGPRASNGVIVITTKKGKVGKPAVSYSVSGTYRRRPRYTDRTVNVMNSQERIDYSRDLIKAKLDIPNPQSWVGYESAYVDYCNGVLTHDEFIEQVRYMETVNTDWMGILMQDTYSHNHSMNVSGGTDNIRYYASVGFMDERGNLRGEDNKRYSGMINLNLNYNKFTMRFGLNANMQKKEYTPGEVGLADYAYNTARSVAAYTKEGELWYYQRTDKNATADEDHSFSIINERKNTYDKINTNQTGLNLSLGYKILPPLKAELTFAYNMSNTEEDIFFGEDSWYISNLKRANKETGEIKIANTLCPRGGELRMNTTKNESYSLRASLAYNKMLDQEQNHQLSVNVIGELSSSKYTGFKITKRGYLPDRGMIFDVVDIKGSDYRDYKEWMMTESALGRMTHNLTNLVGVIGSLTYTYKNSYIVNGNMRIDASNKFGDASNERLLPIWSISGRWNLHENVLQNCGWINLLALKMSFGYQGNMSAQDSPRLVIQKKGTNTFFNEYYSLIDKYPNPNLRWEKTSTYNVDLEFAMFRNKLRGSFGYYYRYTKDAFLEKKVSMVNGVENYTVNAGNIRNQGFEFTFNFTPINTMLNQAAVSGRKRGFVWRLDPNFGSVFNQLIDKVKPRNKPLQDEIKYTDYLTGKVYLAGRPVNTFYSYKFKGLNPENGSPMFYNTDRYVMEGDQEVDMGEVYNNMDKEEVFRTVMTRSGCREPFLQGGISNYFGWRNLGLSINLAYSIGAKIRMFKMYPTPGNIAGPEKNLRREFTKRWQRPGDEVYTNVPGILTGAAWEDANTPWWKDRPFKFSENIWEMYDNSDLRVVSGNYLKLSSASFRYVIPDEFCKKLYLKSAYVSISGTNLFTVCSRKLKGQDPSQSGTTNLINISVRPTYSLQLNVTF</sequence>
<comment type="caution">
    <text evidence="9">The sequence shown here is derived from an EMBL/GenBank/DDBJ whole genome shotgun (WGS) entry which is preliminary data.</text>
</comment>
<name>A0A413IK50_9BACT</name>
<dbReference type="InterPro" id="IPR023996">
    <property type="entry name" value="TonB-dep_OMP_SusC/RagA"/>
</dbReference>
<dbReference type="InterPro" id="IPR011662">
    <property type="entry name" value="Secretin/TonB_short_N"/>
</dbReference>
<organism evidence="9 10">
    <name type="scientific">Butyricimonas virosa</name>
    <dbReference type="NCBI Taxonomy" id="544645"/>
    <lineage>
        <taxon>Bacteria</taxon>
        <taxon>Pseudomonadati</taxon>
        <taxon>Bacteroidota</taxon>
        <taxon>Bacteroidia</taxon>
        <taxon>Bacteroidales</taxon>
        <taxon>Odoribacteraceae</taxon>
        <taxon>Butyricimonas</taxon>
    </lineage>
</organism>
<dbReference type="Pfam" id="PF07715">
    <property type="entry name" value="Plug"/>
    <property type="match status" value="1"/>
</dbReference>
<dbReference type="Gene3D" id="2.170.130.10">
    <property type="entry name" value="TonB-dependent receptor, plug domain"/>
    <property type="match status" value="1"/>
</dbReference>
<gene>
    <name evidence="9" type="ORF">DXA50_15180</name>
</gene>
<evidence type="ECO:0000256" key="3">
    <source>
        <dbReference type="ARBA" id="ARBA00022452"/>
    </source>
</evidence>
<evidence type="ECO:0000313" key="10">
    <source>
        <dbReference type="Proteomes" id="UP000286063"/>
    </source>
</evidence>
<dbReference type="PROSITE" id="PS52016">
    <property type="entry name" value="TONB_DEPENDENT_REC_3"/>
    <property type="match status" value="1"/>
</dbReference>
<dbReference type="InterPro" id="IPR039426">
    <property type="entry name" value="TonB-dep_rcpt-like"/>
</dbReference>
<dbReference type="NCBIfam" id="TIGR04057">
    <property type="entry name" value="SusC_RagA_signa"/>
    <property type="match status" value="1"/>
</dbReference>
<evidence type="ECO:0000256" key="1">
    <source>
        <dbReference type="ARBA" id="ARBA00004571"/>
    </source>
</evidence>
<dbReference type="Proteomes" id="UP000286063">
    <property type="component" value="Unassembled WGS sequence"/>
</dbReference>
<accession>A0A413IK50</accession>
<dbReference type="InterPro" id="IPR008969">
    <property type="entry name" value="CarboxyPept-like_regulatory"/>
</dbReference>
<keyword evidence="6 7" id="KW-0998">Cell outer membrane</keyword>
<dbReference type="InterPro" id="IPR037066">
    <property type="entry name" value="Plug_dom_sf"/>
</dbReference>
<dbReference type="EMBL" id="QSCR01000032">
    <property type="protein sequence ID" value="RGY14092.1"/>
    <property type="molecule type" value="Genomic_DNA"/>
</dbReference>
<keyword evidence="3 7" id="KW-1134">Transmembrane beta strand</keyword>
<dbReference type="InterPro" id="IPR036942">
    <property type="entry name" value="Beta-barrel_TonB_sf"/>
</dbReference>
<dbReference type="SUPFAM" id="SSF56935">
    <property type="entry name" value="Porins"/>
    <property type="match status" value="1"/>
</dbReference>
<protein>
    <submittedName>
        <fullName evidence="9">SusC/RagA family TonB-linked outer membrane protein</fullName>
    </submittedName>
</protein>
<dbReference type="Gene3D" id="2.40.170.20">
    <property type="entry name" value="TonB-dependent receptor, beta-barrel domain"/>
    <property type="match status" value="1"/>
</dbReference>
<dbReference type="Gene3D" id="2.60.40.1120">
    <property type="entry name" value="Carboxypeptidase-like, regulatory domain"/>
    <property type="match status" value="1"/>
</dbReference>
<reference evidence="9 10" key="1">
    <citation type="submission" date="2018-08" db="EMBL/GenBank/DDBJ databases">
        <title>A genome reference for cultivated species of the human gut microbiota.</title>
        <authorList>
            <person name="Zou Y."/>
            <person name="Xue W."/>
            <person name="Luo G."/>
        </authorList>
    </citation>
    <scope>NUCLEOTIDE SEQUENCE [LARGE SCALE GENOMIC DNA]</scope>
    <source>
        <strain evidence="9 10">OF02-7</strain>
    </source>
</reference>
<evidence type="ECO:0000256" key="4">
    <source>
        <dbReference type="ARBA" id="ARBA00022692"/>
    </source>
</evidence>
<comment type="similarity">
    <text evidence="7">Belongs to the TonB-dependent receptor family.</text>
</comment>
<feature type="domain" description="Secretin/TonB short N-terminal" evidence="8">
    <location>
        <begin position="69"/>
        <end position="120"/>
    </location>
</feature>